<accession>A0A2T7PD52</accession>
<evidence type="ECO:0000256" key="4">
    <source>
        <dbReference type="ARBA" id="ARBA00023163"/>
    </source>
</evidence>
<comment type="caution">
    <text evidence="8">The sequence shown here is derived from an EMBL/GenBank/DDBJ whole genome shotgun (WGS) entry which is preliminary data.</text>
</comment>
<dbReference type="OrthoDB" id="10044050at2759"/>
<keyword evidence="9" id="KW-1185">Reference proteome</keyword>
<evidence type="ECO:0000256" key="2">
    <source>
        <dbReference type="ARBA" id="ARBA00009259"/>
    </source>
</evidence>
<keyword evidence="4 6" id="KW-0804">Transcription</keyword>
<gene>
    <name evidence="6" type="primary">MED19</name>
    <name evidence="8" type="ORF">C0Q70_06756</name>
</gene>
<evidence type="ECO:0000256" key="6">
    <source>
        <dbReference type="RuleBase" id="RU364151"/>
    </source>
</evidence>
<comment type="subcellular location">
    <subcellularLocation>
        <location evidence="1 6">Nucleus</location>
    </subcellularLocation>
</comment>
<protein>
    <recommendedName>
        <fullName evidence="6">Mediator of RNA polymerase II transcription subunit 19</fullName>
    </recommendedName>
    <alternativeName>
        <fullName evidence="6">Mediator complex subunit 19</fullName>
    </alternativeName>
</protein>
<proteinExistence type="inferred from homology"/>
<dbReference type="Proteomes" id="UP000245119">
    <property type="component" value="Linkage Group LG4"/>
</dbReference>
<keyword evidence="6" id="KW-0010">Activator</keyword>
<evidence type="ECO:0000256" key="7">
    <source>
        <dbReference type="SAM" id="MobiDB-lite"/>
    </source>
</evidence>
<organism evidence="8 9">
    <name type="scientific">Pomacea canaliculata</name>
    <name type="common">Golden apple snail</name>
    <dbReference type="NCBI Taxonomy" id="400727"/>
    <lineage>
        <taxon>Eukaryota</taxon>
        <taxon>Metazoa</taxon>
        <taxon>Spiralia</taxon>
        <taxon>Lophotrochozoa</taxon>
        <taxon>Mollusca</taxon>
        <taxon>Gastropoda</taxon>
        <taxon>Caenogastropoda</taxon>
        <taxon>Architaenioglossa</taxon>
        <taxon>Ampullarioidea</taxon>
        <taxon>Ampullariidae</taxon>
        <taxon>Pomacea</taxon>
    </lineage>
</organism>
<evidence type="ECO:0000256" key="3">
    <source>
        <dbReference type="ARBA" id="ARBA00023015"/>
    </source>
</evidence>
<name>A0A2T7PD52_POMCA</name>
<evidence type="ECO:0000313" key="8">
    <source>
        <dbReference type="EMBL" id="PVD31344.1"/>
    </source>
</evidence>
<dbReference type="AlphaFoldDB" id="A0A2T7PD52"/>
<dbReference type="PANTHER" id="PTHR22536">
    <property type="entry name" value="LUNG CANCER METASTASIS-RELATED LCMR1 PROTEIN"/>
    <property type="match status" value="1"/>
</dbReference>
<dbReference type="GO" id="GO:0003712">
    <property type="term" value="F:transcription coregulator activity"/>
    <property type="evidence" value="ECO:0007669"/>
    <property type="project" value="InterPro"/>
</dbReference>
<feature type="region of interest" description="Disordered" evidence="7">
    <location>
        <begin position="1"/>
        <end position="27"/>
    </location>
</feature>
<evidence type="ECO:0000256" key="1">
    <source>
        <dbReference type="ARBA" id="ARBA00004123"/>
    </source>
</evidence>
<dbReference type="GO" id="GO:0045944">
    <property type="term" value="P:positive regulation of transcription by RNA polymerase II"/>
    <property type="evidence" value="ECO:0007669"/>
    <property type="project" value="TreeGrafter"/>
</dbReference>
<reference evidence="8 9" key="1">
    <citation type="submission" date="2018-04" db="EMBL/GenBank/DDBJ databases">
        <title>The genome of golden apple snail Pomacea canaliculata provides insight into stress tolerance and invasive adaptation.</title>
        <authorList>
            <person name="Liu C."/>
            <person name="Liu B."/>
            <person name="Ren Y."/>
            <person name="Zhang Y."/>
            <person name="Wang H."/>
            <person name="Li S."/>
            <person name="Jiang F."/>
            <person name="Yin L."/>
            <person name="Zhang G."/>
            <person name="Qian W."/>
            <person name="Fan W."/>
        </authorList>
    </citation>
    <scope>NUCLEOTIDE SEQUENCE [LARGE SCALE GENOMIC DNA]</scope>
    <source>
        <strain evidence="8">SZHN2017</strain>
        <tissue evidence="8">Muscle</tissue>
    </source>
</reference>
<dbReference type="STRING" id="400727.A0A2T7PD52"/>
<dbReference type="PANTHER" id="PTHR22536:SF1">
    <property type="entry name" value="MEDIATOR OF RNA POLYMERASE II TRANSCRIPTION SUBUNIT 19"/>
    <property type="match status" value="1"/>
</dbReference>
<feature type="compositionally biased region" description="Basic residues" evidence="7">
    <location>
        <begin position="153"/>
        <end position="163"/>
    </location>
</feature>
<dbReference type="InterPro" id="IPR019403">
    <property type="entry name" value="Mediator_Med19_met"/>
</dbReference>
<comment type="subunit">
    <text evidence="6">Component of the Mediator complex.</text>
</comment>
<evidence type="ECO:0000256" key="5">
    <source>
        <dbReference type="ARBA" id="ARBA00023242"/>
    </source>
</evidence>
<feature type="region of interest" description="Disordered" evidence="7">
    <location>
        <begin position="151"/>
        <end position="229"/>
    </location>
</feature>
<dbReference type="Pfam" id="PF10278">
    <property type="entry name" value="Med19"/>
    <property type="match status" value="1"/>
</dbReference>
<feature type="compositionally biased region" description="Basic residues" evidence="7">
    <location>
        <begin position="201"/>
        <end position="213"/>
    </location>
</feature>
<dbReference type="GO" id="GO:0016592">
    <property type="term" value="C:mediator complex"/>
    <property type="evidence" value="ECO:0007669"/>
    <property type="project" value="InterPro"/>
</dbReference>
<keyword evidence="5 6" id="KW-0539">Nucleus</keyword>
<sequence length="264" mass="29612">MQTSPRSSPRERGSRSPAYPRQDSTGTLKATISLIPGKNPSVTQTGTFYLMRDTPEPADITGSNNLLARYGLEHSYNKFFGKKVKEELSAFLPHLPGNIDTPGHQDNSSLRSLIEKAPILGKELIPLSGPALSGFRLHPGPLPEQYQMMAQMPHKKKKHKKRSREVEKTNAVPVAQAPDNAGDNEAKKPKKGKKEEEPKEKRKKKKEKKKKKGLAGDYHYSQKDEAMLGRYPWHGVEDKQRKGKESLCSSCQKCCQSRLLLEDL</sequence>
<dbReference type="EMBL" id="PZQS01000004">
    <property type="protein sequence ID" value="PVD31344.1"/>
    <property type="molecule type" value="Genomic_DNA"/>
</dbReference>
<keyword evidence="3 6" id="KW-0805">Transcription regulation</keyword>
<evidence type="ECO:0000313" key="9">
    <source>
        <dbReference type="Proteomes" id="UP000245119"/>
    </source>
</evidence>
<comment type="function">
    <text evidence="6">Component of the Mediator complex, a coactivator involved in the regulated transcription of nearly all RNA polymerase II-dependent genes. Mediator functions as a bridge to convey information from gene-specific regulatory proteins to the basal RNA polymerase II transcription machinery. Mediator is recruited to promoters by direct interactions with regulatory proteins and serves as a scaffold for the assembly of a functional preinitiation complex with RNA polymerase II and the general transcription factors.</text>
</comment>
<comment type="similarity">
    <text evidence="2 6">Belongs to the Mediator complex subunit 19 family.</text>
</comment>